<evidence type="ECO:0000256" key="14">
    <source>
        <dbReference type="ARBA" id="ARBA00023134"/>
    </source>
</evidence>
<comment type="subcellular location">
    <subcellularLocation>
        <location evidence="2">Membrane</location>
        <topology evidence="2">Single-pass membrane protein</topology>
    </subcellularLocation>
    <subcellularLocation>
        <location evidence="16">Plastid</location>
        <location evidence="16">Chloroplast outer membrane</location>
    </subcellularLocation>
</comment>
<keyword evidence="12" id="KW-0653">Protein transport</keyword>
<keyword evidence="15" id="KW-0472">Membrane</keyword>
<dbReference type="GO" id="GO:0005525">
    <property type="term" value="F:GTP binding"/>
    <property type="evidence" value="ECO:0007669"/>
    <property type="project" value="UniProtKB-KW"/>
</dbReference>
<protein>
    <recommendedName>
        <fullName evidence="18">AIG1-type G domain-containing protein</fullName>
    </recommendedName>
</protein>
<dbReference type="InterPro" id="IPR045058">
    <property type="entry name" value="GIMA/IAN/Toc"/>
</dbReference>
<evidence type="ECO:0000256" key="7">
    <source>
        <dbReference type="ARBA" id="ARBA00022723"/>
    </source>
</evidence>
<evidence type="ECO:0000256" key="3">
    <source>
        <dbReference type="ARBA" id="ARBA00022448"/>
    </source>
</evidence>
<dbReference type="Proteomes" id="UP001166286">
    <property type="component" value="Unassembled WGS sequence"/>
</dbReference>
<dbReference type="PANTHER" id="PTHR10903">
    <property type="entry name" value="GTPASE, IMAP FAMILY MEMBER-RELATED"/>
    <property type="match status" value="1"/>
</dbReference>
<proteinExistence type="predicted"/>
<dbReference type="Pfam" id="PF04548">
    <property type="entry name" value="AIG1"/>
    <property type="match status" value="1"/>
</dbReference>
<name>A0AA39QZC1_9LECA</name>
<comment type="caution">
    <text evidence="19">The sequence shown here is derived from an EMBL/GenBank/DDBJ whole genome shotgun (WGS) entry which is preliminary data.</text>
</comment>
<dbReference type="SUPFAM" id="SSF52540">
    <property type="entry name" value="P-loop containing nucleoside triphosphate hydrolases"/>
    <property type="match status" value="1"/>
</dbReference>
<keyword evidence="9" id="KW-0378">Hydrolase</keyword>
<evidence type="ECO:0000256" key="1">
    <source>
        <dbReference type="ARBA" id="ARBA00001946"/>
    </source>
</evidence>
<dbReference type="GO" id="GO:0016020">
    <property type="term" value="C:membrane"/>
    <property type="evidence" value="ECO:0007669"/>
    <property type="project" value="UniProtKB-SubCell"/>
</dbReference>
<keyword evidence="8" id="KW-0547">Nucleotide-binding</keyword>
<accession>A0AA39QZC1</accession>
<dbReference type="InterPro" id="IPR027417">
    <property type="entry name" value="P-loop_NTPase"/>
</dbReference>
<evidence type="ECO:0000256" key="13">
    <source>
        <dbReference type="ARBA" id="ARBA00022989"/>
    </source>
</evidence>
<evidence type="ECO:0000256" key="6">
    <source>
        <dbReference type="ARBA" id="ARBA00022692"/>
    </source>
</evidence>
<evidence type="ECO:0000256" key="15">
    <source>
        <dbReference type="ARBA" id="ARBA00023136"/>
    </source>
</evidence>
<evidence type="ECO:0000256" key="10">
    <source>
        <dbReference type="ARBA" id="ARBA00022805"/>
    </source>
</evidence>
<dbReference type="InterPro" id="IPR006703">
    <property type="entry name" value="G_AIG1"/>
</dbReference>
<keyword evidence="10" id="KW-1002">Plastid outer membrane</keyword>
<keyword evidence="3" id="KW-0813">Transport</keyword>
<evidence type="ECO:0000313" key="19">
    <source>
        <dbReference type="EMBL" id="KAK0512042.1"/>
    </source>
</evidence>
<keyword evidence="14" id="KW-0342">GTP-binding</keyword>
<organism evidence="19 20">
    <name type="scientific">Cladonia borealis</name>
    <dbReference type="NCBI Taxonomy" id="184061"/>
    <lineage>
        <taxon>Eukaryota</taxon>
        <taxon>Fungi</taxon>
        <taxon>Dikarya</taxon>
        <taxon>Ascomycota</taxon>
        <taxon>Pezizomycotina</taxon>
        <taxon>Lecanoromycetes</taxon>
        <taxon>OSLEUM clade</taxon>
        <taxon>Lecanoromycetidae</taxon>
        <taxon>Lecanorales</taxon>
        <taxon>Lecanorineae</taxon>
        <taxon>Cladoniaceae</taxon>
        <taxon>Cladonia</taxon>
    </lineage>
</organism>
<evidence type="ECO:0000259" key="18">
    <source>
        <dbReference type="Pfam" id="PF04548"/>
    </source>
</evidence>
<dbReference type="PANTHER" id="PTHR10903:SF135">
    <property type="entry name" value="TRANSLOCASE OF CHLOROPLAST 120, CHLOROPLASTIC-RELATED"/>
    <property type="match status" value="1"/>
</dbReference>
<evidence type="ECO:0000256" key="8">
    <source>
        <dbReference type="ARBA" id="ARBA00022741"/>
    </source>
</evidence>
<feature type="domain" description="AIG1-type G" evidence="18">
    <location>
        <begin position="14"/>
        <end position="146"/>
    </location>
</feature>
<evidence type="ECO:0000256" key="9">
    <source>
        <dbReference type="ARBA" id="ARBA00022801"/>
    </source>
</evidence>
<evidence type="ECO:0000313" key="20">
    <source>
        <dbReference type="Proteomes" id="UP001166286"/>
    </source>
</evidence>
<dbReference type="AlphaFoldDB" id="A0AA39QZC1"/>
<dbReference type="GO" id="GO:0016787">
    <property type="term" value="F:hydrolase activity"/>
    <property type="evidence" value="ECO:0007669"/>
    <property type="project" value="UniProtKB-KW"/>
</dbReference>
<keyword evidence="13" id="KW-1133">Transmembrane helix</keyword>
<keyword evidence="6" id="KW-0812">Transmembrane</keyword>
<sequence length="346" mass="38943">MTLVQRTEDVLSMVLVMGITGAGKSYFINKLAGGEVVRTGADLRSCTASCQAVPVNIGRTKVMLVDTPGFDDSGRTDSEILTDISRLLTAQYEAGVSLKGVIYLHRITDVRYQGSSLKALNIFKKICGELALKNVLLVTTRWNEVDEAIGASREKQLREDFWAYMLSNGSTMTRFHGTKDSAMVIASELMSKQTIVLKLQRELVDEGKPLQETAAGGFINENISELKTQYERELRDLDELRKQLQESDRTMKRKFQQDWAREQQMLRRVQEDQERLRRDIATEVRQEIAQKTKKRSGVQKMLPFLPTLLSIIGMFVGIPPGCSNLLTSWLSESDIGESASDFFSDL</sequence>
<keyword evidence="20" id="KW-1185">Reference proteome</keyword>
<evidence type="ECO:0000256" key="12">
    <source>
        <dbReference type="ARBA" id="ARBA00022927"/>
    </source>
</evidence>
<evidence type="ECO:0000256" key="17">
    <source>
        <dbReference type="SAM" id="Coils"/>
    </source>
</evidence>
<feature type="coiled-coil region" evidence="17">
    <location>
        <begin position="220"/>
        <end position="286"/>
    </location>
</feature>
<evidence type="ECO:0000256" key="11">
    <source>
        <dbReference type="ARBA" id="ARBA00022842"/>
    </source>
</evidence>
<evidence type="ECO:0000256" key="2">
    <source>
        <dbReference type="ARBA" id="ARBA00004167"/>
    </source>
</evidence>
<dbReference type="Gene3D" id="3.40.50.300">
    <property type="entry name" value="P-loop containing nucleotide triphosphate hydrolases"/>
    <property type="match status" value="1"/>
</dbReference>
<keyword evidence="7" id="KW-0479">Metal-binding</keyword>
<dbReference type="EMBL" id="JAFEKC020000011">
    <property type="protein sequence ID" value="KAK0512042.1"/>
    <property type="molecule type" value="Genomic_DNA"/>
</dbReference>
<dbReference type="GO" id="GO:0015031">
    <property type="term" value="P:protein transport"/>
    <property type="evidence" value="ECO:0007669"/>
    <property type="project" value="UniProtKB-KW"/>
</dbReference>
<keyword evidence="17" id="KW-0175">Coiled coil</keyword>
<evidence type="ECO:0000256" key="4">
    <source>
        <dbReference type="ARBA" id="ARBA00022528"/>
    </source>
</evidence>
<gene>
    <name evidence="19" type="ORF">JMJ35_005170</name>
</gene>
<keyword evidence="5" id="KW-0934">Plastid</keyword>
<comment type="cofactor">
    <cofactor evidence="1">
        <name>Mg(2+)</name>
        <dbReference type="ChEBI" id="CHEBI:18420"/>
    </cofactor>
</comment>
<reference evidence="19" key="1">
    <citation type="submission" date="2023-03" db="EMBL/GenBank/DDBJ databases">
        <title>Complete genome of Cladonia borealis.</title>
        <authorList>
            <person name="Park H."/>
        </authorList>
    </citation>
    <scope>NUCLEOTIDE SEQUENCE</scope>
    <source>
        <strain evidence="19">ANT050790</strain>
    </source>
</reference>
<keyword evidence="11" id="KW-0460">Magnesium</keyword>
<keyword evidence="4" id="KW-0150">Chloroplast</keyword>
<evidence type="ECO:0000256" key="16">
    <source>
        <dbReference type="ARBA" id="ARBA00024013"/>
    </source>
</evidence>
<dbReference type="GO" id="GO:0046872">
    <property type="term" value="F:metal ion binding"/>
    <property type="evidence" value="ECO:0007669"/>
    <property type="project" value="UniProtKB-KW"/>
</dbReference>
<evidence type="ECO:0000256" key="5">
    <source>
        <dbReference type="ARBA" id="ARBA00022640"/>
    </source>
</evidence>